<evidence type="ECO:0000313" key="1">
    <source>
        <dbReference type="EMBL" id="GMT34607.1"/>
    </source>
</evidence>
<organism evidence="1 2">
    <name type="scientific">Pristionchus fissidentatus</name>
    <dbReference type="NCBI Taxonomy" id="1538716"/>
    <lineage>
        <taxon>Eukaryota</taxon>
        <taxon>Metazoa</taxon>
        <taxon>Ecdysozoa</taxon>
        <taxon>Nematoda</taxon>
        <taxon>Chromadorea</taxon>
        <taxon>Rhabditida</taxon>
        <taxon>Rhabditina</taxon>
        <taxon>Diplogasteromorpha</taxon>
        <taxon>Diplogasteroidea</taxon>
        <taxon>Neodiplogasteridae</taxon>
        <taxon>Pristionchus</taxon>
    </lineage>
</organism>
<protein>
    <submittedName>
        <fullName evidence="1">Uncharacterized protein</fullName>
    </submittedName>
</protein>
<accession>A0AAV5WU32</accession>
<gene>
    <name evidence="1" type="ORF">PFISCL1PPCAC_25904</name>
</gene>
<feature type="non-terminal residue" evidence="1">
    <location>
        <position position="1"/>
    </location>
</feature>
<dbReference type="AlphaFoldDB" id="A0AAV5WU32"/>
<reference evidence="1" key="1">
    <citation type="submission" date="2023-10" db="EMBL/GenBank/DDBJ databases">
        <title>Genome assembly of Pristionchus species.</title>
        <authorList>
            <person name="Yoshida K."/>
            <person name="Sommer R.J."/>
        </authorList>
    </citation>
    <scope>NUCLEOTIDE SEQUENCE</scope>
    <source>
        <strain evidence="1">RS5133</strain>
    </source>
</reference>
<evidence type="ECO:0000313" key="2">
    <source>
        <dbReference type="Proteomes" id="UP001432322"/>
    </source>
</evidence>
<dbReference type="EMBL" id="BTSY01000006">
    <property type="protein sequence ID" value="GMT34607.1"/>
    <property type="molecule type" value="Genomic_DNA"/>
</dbReference>
<dbReference type="Proteomes" id="UP001432322">
    <property type="component" value="Unassembled WGS sequence"/>
</dbReference>
<proteinExistence type="predicted"/>
<name>A0AAV5WU32_9BILA</name>
<keyword evidence="2" id="KW-1185">Reference proteome</keyword>
<sequence length="158" mass="18020">AQYLFFRTRTDYEHNLIQGSFERATRQAKASIVCEYEAKIVPKQDWYCNKMGSKGLGLNALYDTKKKRCLYTSLTTYTHNRHSKYDTAKFPGCRERPSEDHSVGLDDGMADKEIYDKLTSEGAYRVDAVKIYRGSDNYGTIGGGTVNLPYTQKNVCQI</sequence>
<comment type="caution">
    <text evidence="1">The sequence shown here is derived from an EMBL/GenBank/DDBJ whole genome shotgun (WGS) entry which is preliminary data.</text>
</comment>